<reference evidence="1 2" key="1">
    <citation type="submission" date="2014-02" db="EMBL/GenBank/DDBJ databases">
        <title>Single nucleus genome sequencing reveals high similarity among nuclei of an endomycorrhizal fungus.</title>
        <authorList>
            <person name="Lin K."/>
            <person name="Geurts R."/>
            <person name="Zhang Z."/>
            <person name="Limpens E."/>
            <person name="Saunders D.G."/>
            <person name="Mu D."/>
            <person name="Pang E."/>
            <person name="Cao H."/>
            <person name="Cha H."/>
            <person name="Lin T."/>
            <person name="Zhou Q."/>
            <person name="Shang Y."/>
            <person name="Li Y."/>
            <person name="Ivanov S."/>
            <person name="Sharma T."/>
            <person name="Velzen R.V."/>
            <person name="Ruijter N.D."/>
            <person name="Aanen D.K."/>
            <person name="Win J."/>
            <person name="Kamoun S."/>
            <person name="Bisseling T."/>
            <person name="Huang S."/>
        </authorList>
    </citation>
    <scope>NUCLEOTIDE SEQUENCE [LARGE SCALE GENOMIC DNA]</scope>
    <source>
        <strain evidence="2">DAOM197198w</strain>
    </source>
</reference>
<keyword evidence="2" id="KW-1185">Reference proteome</keyword>
<name>A0A015JFN8_RHIIW</name>
<evidence type="ECO:0000313" key="2">
    <source>
        <dbReference type="Proteomes" id="UP000022910"/>
    </source>
</evidence>
<sequence length="162" mass="19178">MSDGIVRVRACTNIEQLTQLTSSASNYSNDNFRMAFFYNPPEDYQIYHITCESRENVDPLSNHTFYYNLDDKIFYQITCRLISHSLIVQFLNKKIHGIELRQNEEPQQEFLNFSNFQRDNLEFHLKEFLFNKLASKQINKEPDVNVLTCSEVDKKIIVQPKL</sequence>
<protein>
    <submittedName>
        <fullName evidence="1">Uncharacterized protein</fullName>
    </submittedName>
</protein>
<accession>A0A015JFN8</accession>
<dbReference type="EMBL" id="JEMT01017349">
    <property type="protein sequence ID" value="EXX68327.1"/>
    <property type="molecule type" value="Genomic_DNA"/>
</dbReference>
<dbReference type="OrthoDB" id="2308483at2759"/>
<proteinExistence type="predicted"/>
<dbReference type="HOGENOM" id="CLU_1687615_0_0_1"/>
<organism evidence="1 2">
    <name type="scientific">Rhizophagus irregularis (strain DAOM 197198w)</name>
    <name type="common">Glomus intraradices</name>
    <dbReference type="NCBI Taxonomy" id="1432141"/>
    <lineage>
        <taxon>Eukaryota</taxon>
        <taxon>Fungi</taxon>
        <taxon>Fungi incertae sedis</taxon>
        <taxon>Mucoromycota</taxon>
        <taxon>Glomeromycotina</taxon>
        <taxon>Glomeromycetes</taxon>
        <taxon>Glomerales</taxon>
        <taxon>Glomeraceae</taxon>
        <taxon>Rhizophagus</taxon>
    </lineage>
</organism>
<gene>
    <name evidence="1" type="ORF">RirG_106220</name>
</gene>
<comment type="caution">
    <text evidence="1">The sequence shown here is derived from an EMBL/GenBank/DDBJ whole genome shotgun (WGS) entry which is preliminary data.</text>
</comment>
<evidence type="ECO:0000313" key="1">
    <source>
        <dbReference type="EMBL" id="EXX68327.1"/>
    </source>
</evidence>
<dbReference type="AlphaFoldDB" id="A0A015JFN8"/>
<dbReference type="Proteomes" id="UP000022910">
    <property type="component" value="Unassembled WGS sequence"/>
</dbReference>